<evidence type="ECO:0000259" key="6">
    <source>
        <dbReference type="Pfam" id="PF18089"/>
    </source>
</evidence>
<comment type="similarity">
    <text evidence="5">Belongs to the DAPG/phloretin hydrolase family.</text>
</comment>
<dbReference type="RefSeq" id="WP_135649165.1">
    <property type="nucleotide sequence ID" value="NZ_RQGF01000020.1"/>
</dbReference>
<dbReference type="Pfam" id="PF18089">
    <property type="entry name" value="DAPG_hydrolase"/>
    <property type="match status" value="1"/>
</dbReference>
<organism evidence="7 8">
    <name type="scientific">Leptospira sarikeiensis</name>
    <dbReference type="NCBI Taxonomy" id="2484943"/>
    <lineage>
        <taxon>Bacteria</taxon>
        <taxon>Pseudomonadati</taxon>
        <taxon>Spirochaetota</taxon>
        <taxon>Spirochaetia</taxon>
        <taxon>Leptospirales</taxon>
        <taxon>Leptospiraceae</taxon>
        <taxon>Leptospira</taxon>
    </lineage>
</organism>
<evidence type="ECO:0000256" key="4">
    <source>
        <dbReference type="ARBA" id="ARBA00022833"/>
    </source>
</evidence>
<evidence type="ECO:0000256" key="1">
    <source>
        <dbReference type="ARBA" id="ARBA00001947"/>
    </source>
</evidence>
<keyword evidence="8" id="KW-1185">Reference proteome</keyword>
<evidence type="ECO:0000256" key="3">
    <source>
        <dbReference type="ARBA" id="ARBA00022801"/>
    </source>
</evidence>
<proteinExistence type="inferred from homology"/>
<dbReference type="EMBL" id="RQGF01000020">
    <property type="protein sequence ID" value="TGL62076.1"/>
    <property type="molecule type" value="Genomic_DNA"/>
</dbReference>
<evidence type="ECO:0000313" key="7">
    <source>
        <dbReference type="EMBL" id="TGL62076.1"/>
    </source>
</evidence>
<dbReference type="OrthoDB" id="2052122at2"/>
<evidence type="ECO:0000256" key="5">
    <source>
        <dbReference type="ARBA" id="ARBA00023459"/>
    </source>
</evidence>
<gene>
    <name evidence="7" type="ORF">EHQ64_09050</name>
</gene>
<comment type="cofactor">
    <cofactor evidence="1">
        <name>Zn(2+)</name>
        <dbReference type="ChEBI" id="CHEBI:29105"/>
    </cofactor>
</comment>
<sequence>MFLNLALSFFSRPRKLEDLLDGDFEEGVKRLLNGTFQVSVRIPMPGVSPDMVRLWFTEYLKTTEDYKRWHPRAHVWMDWESKEKGVLVGASHLVHEYIGPALMKLRINFVDPSSFFGSDPIHKDRFMACAFVGDLNLPVNFGLLCHSVRRTNEGAEMRSRFWLGHIAARGKKTSIFKFVSIANLPIIRFISMRRSTAEDLRLHCLEEMGILAGFLPSLYNENLNRKSS</sequence>
<accession>A0A4R9K990</accession>
<keyword evidence="4" id="KW-0862">Zinc</keyword>
<evidence type="ECO:0000256" key="2">
    <source>
        <dbReference type="ARBA" id="ARBA00022723"/>
    </source>
</evidence>
<feature type="domain" description="DAPG hydrolase PhiG" evidence="6">
    <location>
        <begin position="23"/>
        <end position="220"/>
    </location>
</feature>
<keyword evidence="2" id="KW-0479">Metal-binding</keyword>
<reference evidence="7" key="1">
    <citation type="journal article" date="2019" name="PLoS Negl. Trop. Dis.">
        <title>Revisiting the worldwide diversity of Leptospira species in the environment.</title>
        <authorList>
            <person name="Vincent A.T."/>
            <person name="Schiettekatte O."/>
            <person name="Bourhy P."/>
            <person name="Veyrier F.J."/>
            <person name="Picardeau M."/>
        </authorList>
    </citation>
    <scope>NUCLEOTIDE SEQUENCE [LARGE SCALE GENOMIC DNA]</scope>
    <source>
        <strain evidence="7">201702455</strain>
    </source>
</reference>
<dbReference type="GO" id="GO:0016787">
    <property type="term" value="F:hydrolase activity"/>
    <property type="evidence" value="ECO:0007669"/>
    <property type="project" value="UniProtKB-KW"/>
</dbReference>
<dbReference type="GO" id="GO:0046872">
    <property type="term" value="F:metal ion binding"/>
    <property type="evidence" value="ECO:0007669"/>
    <property type="project" value="UniProtKB-KW"/>
</dbReference>
<dbReference type="AlphaFoldDB" id="A0A4R9K990"/>
<keyword evidence="3" id="KW-0378">Hydrolase</keyword>
<protein>
    <recommendedName>
        <fullName evidence="6">DAPG hydrolase PhiG domain-containing protein</fullName>
    </recommendedName>
</protein>
<evidence type="ECO:0000313" key="8">
    <source>
        <dbReference type="Proteomes" id="UP000297762"/>
    </source>
</evidence>
<name>A0A4R9K990_9LEPT</name>
<dbReference type="Proteomes" id="UP000297762">
    <property type="component" value="Unassembled WGS sequence"/>
</dbReference>
<comment type="caution">
    <text evidence="7">The sequence shown here is derived from an EMBL/GenBank/DDBJ whole genome shotgun (WGS) entry which is preliminary data.</text>
</comment>
<dbReference type="InterPro" id="IPR041526">
    <property type="entry name" value="DAPG_hydrolase"/>
</dbReference>